<dbReference type="GO" id="GO:0051499">
    <property type="term" value="F:D-aminoacyl-tRNA deacylase activity"/>
    <property type="evidence" value="ECO:0007669"/>
    <property type="project" value="UniProtKB-EC"/>
</dbReference>
<dbReference type="PANTHER" id="PTHR10472:SF5">
    <property type="entry name" value="D-AMINOACYL-TRNA DEACYLASE 1"/>
    <property type="match status" value="1"/>
</dbReference>
<dbReference type="PANTHER" id="PTHR10472">
    <property type="entry name" value="D-TYROSYL-TRNA TYR DEACYLASE"/>
    <property type="match status" value="1"/>
</dbReference>
<proteinExistence type="inferred from homology"/>
<comment type="function">
    <text evidence="2">An aminoacyl-tRNA editing enzyme that deacylates mischarged D-aminoacyl-tRNAs. Also deacylates mischarged glycyl-tRNA(Ala), protecting cells against glycine mischarging by AlaRS. Acts via tRNA-based rather than protein-based catalysis; rejects L-amino acids rather than detecting D-amino acids in the active site. By recycling D-aminoacyl-tRNA to D-amino acids and free tRNA molecules, this enzyme counteracts the toxicity associated with the formation of D-aminoacyl-tRNA entities in vivo and helps enforce protein L-homochirality.</text>
</comment>
<name>A0ABY6DLR1_9NEIS</name>
<comment type="subcellular location">
    <subcellularLocation>
        <location evidence="2">Cytoplasm</location>
    </subcellularLocation>
</comment>
<comment type="catalytic activity">
    <reaction evidence="2">
        <text>a D-aminoacyl-tRNA + H2O = a tRNA + a D-alpha-amino acid + H(+)</text>
        <dbReference type="Rhea" id="RHEA:13953"/>
        <dbReference type="Rhea" id="RHEA-COMP:10123"/>
        <dbReference type="Rhea" id="RHEA-COMP:10124"/>
        <dbReference type="ChEBI" id="CHEBI:15377"/>
        <dbReference type="ChEBI" id="CHEBI:15378"/>
        <dbReference type="ChEBI" id="CHEBI:59871"/>
        <dbReference type="ChEBI" id="CHEBI:78442"/>
        <dbReference type="ChEBI" id="CHEBI:79333"/>
        <dbReference type="EC" id="3.1.1.96"/>
    </reaction>
</comment>
<protein>
    <recommendedName>
        <fullName evidence="2">D-aminoacyl-tRNA deacylase</fullName>
        <shortName evidence="2">DTD</shortName>
        <ecNumber evidence="2">3.1.1.96</ecNumber>
    </recommendedName>
    <alternativeName>
        <fullName evidence="2">Gly-tRNA(Ala) deacylase</fullName>
        <ecNumber evidence="2">3.1.1.-</ecNumber>
    </alternativeName>
</protein>
<sequence length="150" mass="15635">MRILVQRVSQASVAVDGATVGTIGPGLLLLVGIEACDGETDIAWAIGKVTKLRIFPDEAGVMNRSALDAGAELLAISQFTLFASYRNGNRPSWQRAAPGPVAQPVFERLVAGLAAALGRPVPTGVFGADMQVALVNDGPVTLLLDSRDPQ</sequence>
<comment type="subunit">
    <text evidence="2">Homodimer.</text>
</comment>
<evidence type="ECO:0000313" key="4">
    <source>
        <dbReference type="Proteomes" id="UP001061302"/>
    </source>
</evidence>
<dbReference type="RefSeq" id="WP_263124691.1">
    <property type="nucleotide sequence ID" value="NZ_CP106753.1"/>
</dbReference>
<organism evidence="3 4">
    <name type="scientific">Chitiniphilus purpureus</name>
    <dbReference type="NCBI Taxonomy" id="2981137"/>
    <lineage>
        <taxon>Bacteria</taxon>
        <taxon>Pseudomonadati</taxon>
        <taxon>Pseudomonadota</taxon>
        <taxon>Betaproteobacteria</taxon>
        <taxon>Neisseriales</taxon>
        <taxon>Chitinibacteraceae</taxon>
        <taxon>Chitiniphilus</taxon>
    </lineage>
</organism>
<dbReference type="HAMAP" id="MF_00518">
    <property type="entry name" value="Deacylase_Dtd"/>
    <property type="match status" value="1"/>
</dbReference>
<dbReference type="InterPro" id="IPR023509">
    <property type="entry name" value="DTD-like_sf"/>
</dbReference>
<dbReference type="Proteomes" id="UP001061302">
    <property type="component" value="Chromosome"/>
</dbReference>
<keyword evidence="2 3" id="KW-0378">Hydrolase</keyword>
<keyword evidence="2" id="KW-0694">RNA-binding</keyword>
<dbReference type="Pfam" id="PF02580">
    <property type="entry name" value="Tyr_Deacylase"/>
    <property type="match status" value="1"/>
</dbReference>
<feature type="short sequence motif" description="Gly-cisPro motif, important for rejection of L-amino acids" evidence="2">
    <location>
        <begin position="138"/>
        <end position="139"/>
    </location>
</feature>
<dbReference type="EC" id="3.1.1.-" evidence="2"/>
<gene>
    <name evidence="2 3" type="primary">dtd</name>
    <name evidence="3" type="ORF">N8I74_18535</name>
</gene>
<dbReference type="EC" id="3.1.1.96" evidence="2"/>
<keyword evidence="4" id="KW-1185">Reference proteome</keyword>
<dbReference type="EMBL" id="CP106753">
    <property type="protein sequence ID" value="UXY15286.1"/>
    <property type="molecule type" value="Genomic_DNA"/>
</dbReference>
<evidence type="ECO:0000313" key="3">
    <source>
        <dbReference type="EMBL" id="UXY15286.1"/>
    </source>
</evidence>
<dbReference type="NCBIfam" id="TIGR00256">
    <property type="entry name" value="D-aminoacyl-tRNA deacylase"/>
    <property type="match status" value="1"/>
</dbReference>
<comment type="catalytic activity">
    <reaction evidence="2">
        <text>glycyl-tRNA(Ala) + H2O = tRNA(Ala) + glycine + H(+)</text>
        <dbReference type="Rhea" id="RHEA:53744"/>
        <dbReference type="Rhea" id="RHEA-COMP:9657"/>
        <dbReference type="Rhea" id="RHEA-COMP:13640"/>
        <dbReference type="ChEBI" id="CHEBI:15377"/>
        <dbReference type="ChEBI" id="CHEBI:15378"/>
        <dbReference type="ChEBI" id="CHEBI:57305"/>
        <dbReference type="ChEBI" id="CHEBI:78442"/>
        <dbReference type="ChEBI" id="CHEBI:78522"/>
    </reaction>
</comment>
<dbReference type="SUPFAM" id="SSF69500">
    <property type="entry name" value="DTD-like"/>
    <property type="match status" value="1"/>
</dbReference>
<dbReference type="InterPro" id="IPR003732">
    <property type="entry name" value="Daa-tRNA_deacyls_DTD"/>
</dbReference>
<comment type="similarity">
    <text evidence="1 2">Belongs to the DTD family.</text>
</comment>
<evidence type="ECO:0000256" key="1">
    <source>
        <dbReference type="ARBA" id="ARBA00009673"/>
    </source>
</evidence>
<accession>A0ABY6DLR1</accession>
<comment type="domain">
    <text evidence="2">A Gly-cisPro motif from one monomer fits into the active site of the other monomer to allow specific chiral rejection of L-amino acids.</text>
</comment>
<reference evidence="3" key="1">
    <citation type="submission" date="2022-10" db="EMBL/GenBank/DDBJ databases">
        <title>Chitiniphilus purpureus sp. nov., a novel chitin-degrading bacterium isolated from crawfish pond sediment.</title>
        <authorList>
            <person name="Li K."/>
        </authorList>
    </citation>
    <scope>NUCLEOTIDE SEQUENCE</scope>
    <source>
        <strain evidence="3">CD1</strain>
    </source>
</reference>
<dbReference type="Gene3D" id="3.50.80.10">
    <property type="entry name" value="D-tyrosyl-tRNA(Tyr) deacylase"/>
    <property type="match status" value="1"/>
</dbReference>
<keyword evidence="2" id="KW-0820">tRNA-binding</keyword>
<evidence type="ECO:0000256" key="2">
    <source>
        <dbReference type="HAMAP-Rule" id="MF_00518"/>
    </source>
</evidence>
<keyword evidence="2" id="KW-0963">Cytoplasm</keyword>